<dbReference type="InterPro" id="IPR000960">
    <property type="entry name" value="Flavin_mOase"/>
</dbReference>
<keyword evidence="4" id="KW-0521">NADP</keyword>
<dbReference type="GO" id="GO:0050661">
    <property type="term" value="F:NADP binding"/>
    <property type="evidence" value="ECO:0007669"/>
    <property type="project" value="InterPro"/>
</dbReference>
<dbReference type="OMA" id="WYGQSNT"/>
<dbReference type="ExpressionAtlas" id="A0A1D6HR89">
    <property type="expression patterns" value="baseline and differential"/>
</dbReference>
<dbReference type="InterPro" id="IPR036188">
    <property type="entry name" value="FAD/NAD-bd_sf"/>
</dbReference>
<keyword evidence="6" id="KW-0503">Monooxygenase</keyword>
<gene>
    <name evidence="7" type="ORF">ZEAMMB73_Zm00001d018649</name>
</gene>
<reference evidence="7" key="1">
    <citation type="submission" date="2015-12" db="EMBL/GenBank/DDBJ databases">
        <title>Update maize B73 reference genome by single molecule sequencing technologies.</title>
        <authorList>
            <consortium name="Maize Genome Sequencing Project"/>
            <person name="Ware D."/>
        </authorList>
    </citation>
    <scope>NUCLEOTIDE SEQUENCE [LARGE SCALE GENOMIC DNA]</scope>
    <source>
        <tissue evidence="7">Seedling</tissue>
    </source>
</reference>
<dbReference type="SMR" id="A0A1D6HR89"/>
<dbReference type="InterPro" id="IPR050346">
    <property type="entry name" value="FMO-like"/>
</dbReference>
<evidence type="ECO:0000256" key="5">
    <source>
        <dbReference type="ARBA" id="ARBA00023002"/>
    </source>
</evidence>
<evidence type="ECO:0000256" key="6">
    <source>
        <dbReference type="RuleBase" id="RU361177"/>
    </source>
</evidence>
<evidence type="ECO:0000313" key="7">
    <source>
        <dbReference type="EMBL" id="ONM51028.1"/>
    </source>
</evidence>
<dbReference type="PANTHER" id="PTHR23023">
    <property type="entry name" value="DIMETHYLANILINE MONOOXYGENASE"/>
    <property type="match status" value="1"/>
</dbReference>
<evidence type="ECO:0000256" key="1">
    <source>
        <dbReference type="ARBA" id="ARBA00009183"/>
    </source>
</evidence>
<sequence length="482" mass="53513">MASSSKKVCVVGAGVSGLVSARELRREGHDVTVMEQSGGIGGQWLYDPRTDADDALGAHSSIYASLRLNTPRESTGFSDFPFAYPSNDDGAGDGRRYPGHAEFLRYIRRFCDAFGLMDAVRLNTKVLHVAPLAPRSHGDGVTRWTVRCSSRLGDCQDEAVTTEETFDAVVVAVGQFTQPRLPAINGMDKWSRRQLHSRSYRVPDSFENQVVVVVGCQASGVDIALELRTVARDVHISVKSVDDDVAVSPGMRKAVSRHHNLHLHVQASFCCGLFVDIYNSPEDRQECMCLCRSIACARTGMWCSPMAPRWSPTPSSTAPGERATSLYQMYVYSFPFLDTGGLVTVDDSCVGPLFEHTFPPALAPALSFVGVPKKVVVPRFFEAQARWVAQVLSGRRSLPPEAEMLRSAEENNRARGKHLAHDILDDYDYCDDFGEKHCGFPRLEGWKKELRWSSLARRHDSTESFRDVYHDDSNLIREGFQA</sequence>
<evidence type="ECO:0000256" key="4">
    <source>
        <dbReference type="ARBA" id="ARBA00022857"/>
    </source>
</evidence>
<evidence type="ECO:0000256" key="3">
    <source>
        <dbReference type="ARBA" id="ARBA00022827"/>
    </source>
</evidence>
<comment type="similarity">
    <text evidence="1 6">Belongs to the FMO family.</text>
</comment>
<evidence type="ECO:0000256" key="2">
    <source>
        <dbReference type="ARBA" id="ARBA00022630"/>
    </source>
</evidence>
<keyword evidence="5 6" id="KW-0560">Oxidoreductase</keyword>
<dbReference type="GO" id="GO:0050660">
    <property type="term" value="F:flavin adenine dinucleotide binding"/>
    <property type="evidence" value="ECO:0007669"/>
    <property type="project" value="InterPro"/>
</dbReference>
<accession>A0A1D6HR89</accession>
<dbReference type="SUPFAM" id="SSF51905">
    <property type="entry name" value="FAD/NAD(P)-binding domain"/>
    <property type="match status" value="1"/>
</dbReference>
<dbReference type="Gene3D" id="3.50.50.60">
    <property type="entry name" value="FAD/NAD(P)-binding domain"/>
    <property type="match status" value="2"/>
</dbReference>
<comment type="cofactor">
    <cofactor evidence="6">
        <name>FAD</name>
        <dbReference type="ChEBI" id="CHEBI:57692"/>
    </cofactor>
</comment>
<dbReference type="InterPro" id="IPR020946">
    <property type="entry name" value="Flavin_mOase-like"/>
</dbReference>
<dbReference type="Pfam" id="PF00743">
    <property type="entry name" value="FMO-like"/>
    <property type="match status" value="2"/>
</dbReference>
<proteinExistence type="inferred from homology"/>
<dbReference type="STRING" id="4577.A0A1D6HR89"/>
<dbReference type="InParanoid" id="A0A1D6HR89"/>
<protein>
    <recommendedName>
        <fullName evidence="6">Flavin-containing monooxygenase</fullName>
        <ecNumber evidence="6">1.-.-.-</ecNumber>
    </recommendedName>
</protein>
<dbReference type="EMBL" id="CM007650">
    <property type="protein sequence ID" value="ONM51028.1"/>
    <property type="molecule type" value="Genomic_DNA"/>
</dbReference>
<dbReference type="AlphaFoldDB" id="A0A1D6HR89"/>
<keyword evidence="2 6" id="KW-0285">Flavoprotein</keyword>
<dbReference type="GO" id="GO:0004499">
    <property type="term" value="F:N,N-dimethylaniline monooxygenase activity"/>
    <property type="evidence" value="ECO:0007669"/>
    <property type="project" value="InterPro"/>
</dbReference>
<organism evidence="7">
    <name type="scientific">Zea mays</name>
    <name type="common">Maize</name>
    <dbReference type="NCBI Taxonomy" id="4577"/>
    <lineage>
        <taxon>Eukaryota</taxon>
        <taxon>Viridiplantae</taxon>
        <taxon>Streptophyta</taxon>
        <taxon>Embryophyta</taxon>
        <taxon>Tracheophyta</taxon>
        <taxon>Spermatophyta</taxon>
        <taxon>Magnoliopsida</taxon>
        <taxon>Liliopsida</taxon>
        <taxon>Poales</taxon>
        <taxon>Poaceae</taxon>
        <taxon>PACMAD clade</taxon>
        <taxon>Panicoideae</taxon>
        <taxon>Andropogonodae</taxon>
        <taxon>Andropogoneae</taxon>
        <taxon>Tripsacinae</taxon>
        <taxon>Zea</taxon>
    </lineage>
</organism>
<dbReference type="PRINTS" id="PR00370">
    <property type="entry name" value="FMOXYGENASE"/>
</dbReference>
<dbReference type="EC" id="1.-.-.-" evidence="6"/>
<name>A0A1D6HR89_MAIZE</name>
<keyword evidence="3 6" id="KW-0274">FAD</keyword>
<dbReference type="PIRSF" id="PIRSF000332">
    <property type="entry name" value="FMO"/>
    <property type="match status" value="1"/>
</dbReference>